<proteinExistence type="predicted"/>
<dbReference type="Proteomes" id="UP000682195">
    <property type="component" value="Chromosome 2"/>
</dbReference>
<evidence type="ECO:0000256" key="1">
    <source>
        <dbReference type="SAM" id="Phobius"/>
    </source>
</evidence>
<gene>
    <name evidence="3" type="ORF">J5A58_13055</name>
</gene>
<dbReference type="RefSeq" id="WP_211808502.1">
    <property type="nucleotide sequence ID" value="NZ_CP072362.1"/>
</dbReference>
<keyword evidence="1" id="KW-1133">Transmembrane helix</keyword>
<feature type="transmembrane region" description="Helical" evidence="1">
    <location>
        <begin position="76"/>
        <end position="94"/>
    </location>
</feature>
<feature type="transmembrane region" description="Helical" evidence="1">
    <location>
        <begin position="106"/>
        <end position="126"/>
    </location>
</feature>
<dbReference type="Pfam" id="PF10882">
    <property type="entry name" value="bPH_5"/>
    <property type="match status" value="1"/>
</dbReference>
<keyword evidence="1" id="KW-0472">Membrane</keyword>
<feature type="transmembrane region" description="Helical" evidence="1">
    <location>
        <begin position="6"/>
        <end position="29"/>
    </location>
</feature>
<feature type="transmembrane region" description="Helical" evidence="1">
    <location>
        <begin position="50"/>
        <end position="70"/>
    </location>
</feature>
<keyword evidence="1" id="KW-0812">Transmembrane</keyword>
<name>A0ABX7XSJ5_9BACT</name>
<accession>A0ABX7XSJ5</accession>
<organism evidence="3 4">
    <name type="scientific">Prevotella melaninogenica</name>
    <dbReference type="NCBI Taxonomy" id="28132"/>
    <lineage>
        <taxon>Bacteria</taxon>
        <taxon>Pseudomonadati</taxon>
        <taxon>Bacteroidota</taxon>
        <taxon>Bacteroidia</taxon>
        <taxon>Bacteroidales</taxon>
        <taxon>Prevotellaceae</taxon>
        <taxon>Prevotella</taxon>
    </lineage>
</organism>
<dbReference type="InterPro" id="IPR027783">
    <property type="entry name" value="Bacterial_PH-related"/>
</dbReference>
<evidence type="ECO:0000313" key="3">
    <source>
        <dbReference type="EMBL" id="QUB76634.1"/>
    </source>
</evidence>
<reference evidence="3 4" key="1">
    <citation type="submission" date="2021-03" db="EMBL/GenBank/DDBJ databases">
        <title>Human Oral Microbial Genomes.</title>
        <authorList>
            <person name="Johnston C.D."/>
            <person name="Chen T."/>
            <person name="Dewhirst F.E."/>
        </authorList>
    </citation>
    <scope>NUCLEOTIDE SEQUENCE [LARGE SCALE GENOMIC DNA]</scope>
    <source>
        <strain evidence="3 4">F0054</strain>
    </source>
</reference>
<evidence type="ECO:0000313" key="4">
    <source>
        <dbReference type="Proteomes" id="UP000682195"/>
    </source>
</evidence>
<evidence type="ECO:0000259" key="2">
    <source>
        <dbReference type="Pfam" id="PF10882"/>
    </source>
</evidence>
<protein>
    <recommendedName>
        <fullName evidence="2">Bacterial Pleckstrin homology domain-containing protein</fullName>
    </recommendedName>
</protein>
<dbReference type="EMBL" id="CP072362">
    <property type="protein sequence ID" value="QUB76634.1"/>
    <property type="molecule type" value="Genomic_DNA"/>
</dbReference>
<feature type="domain" description="Bacterial Pleckstrin homology" evidence="2">
    <location>
        <begin position="136"/>
        <end position="218"/>
    </location>
</feature>
<sequence length="239" mass="27064">MIEFIVILLISLPLIIVGCTISPDTPINLGTRIPQSKLKSEEGIKRLKRIKVALMLAGGITLAGGISCIIFDWEELLFWIMLIPVTIAVIYMLLQLCMIQKNKKAYTIITLVFIGFLIILPLSIILPKTENDNDTIIKNDTLFIKGAYAKEIPISSIIYIKGNAIVPPIEMRTNGISFGAYNVGHFRTNDQKDILLYLYSDETNVTHIKTRDNEEIYINFKDSARSVDFTKELKELYLH</sequence>
<keyword evidence="4" id="KW-1185">Reference proteome</keyword>